<evidence type="ECO:0000313" key="7">
    <source>
        <dbReference type="EMBL" id="VEN73901.1"/>
    </source>
</evidence>
<dbReference type="InterPro" id="IPR008991">
    <property type="entry name" value="Translation_prot_SH3-like_sf"/>
</dbReference>
<dbReference type="AlphaFoldDB" id="A0A484HHF8"/>
<sequence>MEKLEHIKKEMIRMDIPPFKAGDTVKVHVKIKEGEKERIQIFQGVVISKRRSSANATFTVRKVSYGVGVERVFLLHSPIIDKVELVTSGRVRRSKIYYLRKLRGKAARIREKRY</sequence>
<dbReference type="GO" id="GO:0006412">
    <property type="term" value="P:translation"/>
    <property type="evidence" value="ECO:0007669"/>
    <property type="project" value="UniProtKB-UniRule"/>
</dbReference>
<accession>A0A484HHF8</accession>
<comment type="similarity">
    <text evidence="1 5 6">Belongs to the bacterial ribosomal protein bL19 family.</text>
</comment>
<dbReference type="InterPro" id="IPR001857">
    <property type="entry name" value="Ribosomal_bL19"/>
</dbReference>
<dbReference type="PIRSF" id="PIRSF002191">
    <property type="entry name" value="Ribosomal_L19"/>
    <property type="match status" value="1"/>
</dbReference>
<dbReference type="Gene3D" id="2.30.30.790">
    <property type="match status" value="1"/>
</dbReference>
<dbReference type="EMBL" id="CAACVI010000012">
    <property type="protein sequence ID" value="VEN73901.1"/>
    <property type="molecule type" value="Genomic_DNA"/>
</dbReference>
<evidence type="ECO:0000256" key="2">
    <source>
        <dbReference type="ARBA" id="ARBA00022980"/>
    </source>
</evidence>
<reference evidence="7" key="1">
    <citation type="submission" date="2019-01" db="EMBL/GenBank/DDBJ databases">
        <authorList>
            <consortium name="Genoscope - CEA"/>
            <person name="William W."/>
        </authorList>
    </citation>
    <scope>NUCLEOTIDE SEQUENCE</scope>
    <source>
        <strain evidence="7">CR-1</strain>
    </source>
</reference>
<evidence type="ECO:0000256" key="5">
    <source>
        <dbReference type="HAMAP-Rule" id="MF_00402"/>
    </source>
</evidence>
<dbReference type="GO" id="GO:0022625">
    <property type="term" value="C:cytosolic large ribosomal subunit"/>
    <property type="evidence" value="ECO:0007669"/>
    <property type="project" value="TreeGrafter"/>
</dbReference>
<keyword evidence="2 5" id="KW-0689">Ribosomal protein</keyword>
<comment type="function">
    <text evidence="5 6">This protein is located at the 30S-50S ribosomal subunit interface and may play a role in the structure and function of the aminoacyl-tRNA binding site.</text>
</comment>
<evidence type="ECO:0000256" key="4">
    <source>
        <dbReference type="ARBA" id="ARBA00035171"/>
    </source>
</evidence>
<dbReference type="Pfam" id="PF01245">
    <property type="entry name" value="Ribosomal_L19"/>
    <property type="match status" value="1"/>
</dbReference>
<protein>
    <recommendedName>
        <fullName evidence="4 5">Large ribosomal subunit protein bL19</fullName>
    </recommendedName>
</protein>
<evidence type="ECO:0000256" key="3">
    <source>
        <dbReference type="ARBA" id="ARBA00023274"/>
    </source>
</evidence>
<keyword evidence="3 5" id="KW-0687">Ribonucleoprotein</keyword>
<dbReference type="NCBIfam" id="TIGR01024">
    <property type="entry name" value="rplS_bact"/>
    <property type="match status" value="1"/>
</dbReference>
<gene>
    <name evidence="5 7" type="primary">rplS</name>
    <name evidence="7" type="ORF">EPICR_20371</name>
</gene>
<evidence type="ECO:0000256" key="6">
    <source>
        <dbReference type="RuleBase" id="RU000559"/>
    </source>
</evidence>
<dbReference type="HAMAP" id="MF_00402">
    <property type="entry name" value="Ribosomal_bL19"/>
    <property type="match status" value="1"/>
</dbReference>
<dbReference type="InterPro" id="IPR018257">
    <property type="entry name" value="Ribosomal_bL19_CS"/>
</dbReference>
<name>A0A484HHF8_9BACT</name>
<dbReference type="PRINTS" id="PR00061">
    <property type="entry name" value="RIBOSOMALL19"/>
</dbReference>
<dbReference type="GO" id="GO:0003735">
    <property type="term" value="F:structural constituent of ribosome"/>
    <property type="evidence" value="ECO:0007669"/>
    <property type="project" value="InterPro"/>
</dbReference>
<dbReference type="PANTHER" id="PTHR15680:SF9">
    <property type="entry name" value="LARGE RIBOSOMAL SUBUNIT PROTEIN BL19M"/>
    <property type="match status" value="1"/>
</dbReference>
<organism evidence="7">
    <name type="scientific">uncultured Desulfobacteraceae bacterium</name>
    <dbReference type="NCBI Taxonomy" id="218296"/>
    <lineage>
        <taxon>Bacteria</taxon>
        <taxon>Pseudomonadati</taxon>
        <taxon>Thermodesulfobacteriota</taxon>
        <taxon>Desulfobacteria</taxon>
        <taxon>Desulfobacterales</taxon>
        <taxon>Desulfobacteraceae</taxon>
        <taxon>environmental samples</taxon>
    </lineage>
</organism>
<dbReference type="InterPro" id="IPR038657">
    <property type="entry name" value="Ribosomal_bL19_sf"/>
</dbReference>
<proteinExistence type="inferred from homology"/>
<dbReference type="SUPFAM" id="SSF50104">
    <property type="entry name" value="Translation proteins SH3-like domain"/>
    <property type="match status" value="1"/>
</dbReference>
<dbReference type="PANTHER" id="PTHR15680">
    <property type="entry name" value="RIBOSOMAL PROTEIN L19"/>
    <property type="match status" value="1"/>
</dbReference>
<dbReference type="FunFam" id="2.30.30.790:FF:000001">
    <property type="entry name" value="50S ribosomal protein L19"/>
    <property type="match status" value="1"/>
</dbReference>
<dbReference type="PROSITE" id="PS01015">
    <property type="entry name" value="RIBOSOMAL_L19"/>
    <property type="match status" value="1"/>
</dbReference>
<evidence type="ECO:0000256" key="1">
    <source>
        <dbReference type="ARBA" id="ARBA00005781"/>
    </source>
</evidence>